<evidence type="ECO:0000313" key="3">
    <source>
        <dbReference type="Proteomes" id="UP000182624"/>
    </source>
</evidence>
<keyword evidence="1" id="KW-0175">Coiled coil</keyword>
<protein>
    <submittedName>
        <fullName evidence="2">Uncharacterized protein</fullName>
    </submittedName>
</protein>
<feature type="coiled-coil region" evidence="1">
    <location>
        <begin position="43"/>
        <end position="92"/>
    </location>
</feature>
<organism evidence="2 3">
    <name type="scientific">Butyrivibrio proteoclasticus</name>
    <dbReference type="NCBI Taxonomy" id="43305"/>
    <lineage>
        <taxon>Bacteria</taxon>
        <taxon>Bacillati</taxon>
        <taxon>Bacillota</taxon>
        <taxon>Clostridia</taxon>
        <taxon>Lachnospirales</taxon>
        <taxon>Lachnospiraceae</taxon>
        <taxon>Butyrivibrio</taxon>
    </lineage>
</organism>
<keyword evidence="3" id="KW-1185">Reference proteome</keyword>
<dbReference type="Proteomes" id="UP000182624">
    <property type="component" value="Unassembled WGS sequence"/>
</dbReference>
<evidence type="ECO:0000256" key="1">
    <source>
        <dbReference type="SAM" id="Coils"/>
    </source>
</evidence>
<proteinExistence type="predicted"/>
<evidence type="ECO:0000313" key="2">
    <source>
        <dbReference type="EMBL" id="SFQ07575.1"/>
    </source>
</evidence>
<accession>A0A1I5VJ89</accession>
<sequence>MSEVDFSKMSFNPLGNIKPQLSADFSAIIRNSTRQNMEVFSAVEEAREERLAQEKEKREALIRIAENSENTVSSLKETNDLLRENNDLLRKENSYLSSTLDEMNNVLKSLFEFEKEIGNDNNDLMRQATALAVQIDMSINENGKLNWKEILANNTSSAIFMGIQVFLHNKGLL</sequence>
<dbReference type="AlphaFoldDB" id="A0A1I5VJ89"/>
<dbReference type="RefSeq" id="WP_074888918.1">
    <property type="nucleotide sequence ID" value="NZ_FOXO01000017.1"/>
</dbReference>
<dbReference type="EMBL" id="FOXO01000017">
    <property type="protein sequence ID" value="SFQ07575.1"/>
    <property type="molecule type" value="Genomic_DNA"/>
</dbReference>
<gene>
    <name evidence="2" type="ORF">SAMN04487928_11774</name>
</gene>
<name>A0A1I5VJ89_9FIRM</name>
<reference evidence="3" key="1">
    <citation type="submission" date="2016-10" db="EMBL/GenBank/DDBJ databases">
        <authorList>
            <person name="Varghese N."/>
            <person name="Submissions S."/>
        </authorList>
    </citation>
    <scope>NUCLEOTIDE SEQUENCE [LARGE SCALE GENOMIC DNA]</scope>
    <source>
        <strain evidence="3">P18</strain>
    </source>
</reference>